<sequence>MGMSSPAVIDLTSDDEADSSVDYDALCRRFVEITGSDSACAHMFLQNYDWNLDNAVSTFFEVAGPAPTSPDNGSGCKIPEIKILSWNIDGLRPQSRVTRAKAVATVVLQELPTFVFLQEVVAENLTVLNGMLSTQYECYAGTQEYTYFTVIYVRKGTAKRTHKETVPFSQTSMGREMVIVKLEGGQCPCVLVATHLESTARFRRERISQLNEVYTFITAKVDSAQTVFFGGDLNLRDAEFVESSCDPSKVVDLWEVCGSSKATQYTWDCTKNDTLHLDGKFLPRNRFDRLYMRPSIPRAFKPKEFRLVGIHRIRATMCFPSDHFGILSVLDVL</sequence>
<keyword evidence="8" id="KW-0460">Magnesium</keyword>
<name>A0A183J6R7_9BILA</name>
<keyword evidence="13" id="KW-1185">Reference proteome</keyword>
<reference evidence="12 13" key="2">
    <citation type="submission" date="2018-11" db="EMBL/GenBank/DDBJ databases">
        <authorList>
            <consortium name="Pathogen Informatics"/>
        </authorList>
    </citation>
    <scope>NUCLEOTIDE SEQUENCE [LARGE SCALE GENOMIC DNA]</scope>
</reference>
<dbReference type="InterPro" id="IPR009060">
    <property type="entry name" value="UBA-like_sf"/>
</dbReference>
<dbReference type="Gene3D" id="3.60.10.10">
    <property type="entry name" value="Endonuclease/exonuclease/phosphatase"/>
    <property type="match status" value="1"/>
</dbReference>
<evidence type="ECO:0000256" key="7">
    <source>
        <dbReference type="ARBA" id="ARBA00022801"/>
    </source>
</evidence>
<dbReference type="SUPFAM" id="SSF46934">
    <property type="entry name" value="UBA-like"/>
    <property type="match status" value="1"/>
</dbReference>
<dbReference type="GO" id="GO:0003697">
    <property type="term" value="F:single-stranded DNA binding"/>
    <property type="evidence" value="ECO:0007669"/>
    <property type="project" value="TreeGrafter"/>
</dbReference>
<dbReference type="GO" id="GO:0070260">
    <property type="term" value="F:5'-tyrosyl-DNA phosphodiesterase activity"/>
    <property type="evidence" value="ECO:0007669"/>
    <property type="project" value="TreeGrafter"/>
</dbReference>
<dbReference type="Proteomes" id="UP000270296">
    <property type="component" value="Unassembled WGS sequence"/>
</dbReference>
<dbReference type="GO" id="GO:0005737">
    <property type="term" value="C:cytoplasm"/>
    <property type="evidence" value="ECO:0007669"/>
    <property type="project" value="TreeGrafter"/>
</dbReference>
<dbReference type="Pfam" id="PF03372">
    <property type="entry name" value="Exo_endo_phos"/>
    <property type="match status" value="1"/>
</dbReference>
<evidence type="ECO:0000256" key="4">
    <source>
        <dbReference type="ARBA" id="ARBA00022722"/>
    </source>
</evidence>
<dbReference type="OrthoDB" id="9975959at2759"/>
<keyword evidence="6" id="KW-0227">DNA damage</keyword>
<evidence type="ECO:0000313" key="14">
    <source>
        <dbReference type="WBParaSite" id="SBAD_0001195101-mRNA-1"/>
    </source>
</evidence>
<evidence type="ECO:0000313" key="12">
    <source>
        <dbReference type="EMBL" id="VDP41108.1"/>
    </source>
</evidence>
<evidence type="ECO:0000256" key="5">
    <source>
        <dbReference type="ARBA" id="ARBA00022723"/>
    </source>
</evidence>
<evidence type="ECO:0000256" key="8">
    <source>
        <dbReference type="ARBA" id="ARBA00022842"/>
    </source>
</evidence>
<keyword evidence="4" id="KW-0540">Nuclease</keyword>
<keyword evidence="10" id="KW-0539">Nucleus</keyword>
<dbReference type="GO" id="GO:0004518">
    <property type="term" value="F:nuclease activity"/>
    <property type="evidence" value="ECO:0007669"/>
    <property type="project" value="UniProtKB-KW"/>
</dbReference>
<dbReference type="WBParaSite" id="SBAD_0001195101-mRNA-1">
    <property type="protein sequence ID" value="SBAD_0001195101-mRNA-1"/>
    <property type="gene ID" value="SBAD_0001195101"/>
</dbReference>
<dbReference type="GO" id="GO:0006302">
    <property type="term" value="P:double-strand break repair"/>
    <property type="evidence" value="ECO:0007669"/>
    <property type="project" value="TreeGrafter"/>
</dbReference>
<evidence type="ECO:0000256" key="9">
    <source>
        <dbReference type="ARBA" id="ARBA00023204"/>
    </source>
</evidence>
<reference evidence="14" key="1">
    <citation type="submission" date="2016-06" db="UniProtKB">
        <authorList>
            <consortium name="WormBaseParasite"/>
        </authorList>
    </citation>
    <scope>IDENTIFICATION</scope>
</reference>
<dbReference type="Gene3D" id="1.10.8.10">
    <property type="entry name" value="DNA helicase RuvA subunit, C-terminal domain"/>
    <property type="match status" value="1"/>
</dbReference>
<feature type="domain" description="Endonuclease/exonuclease/phosphatase" evidence="11">
    <location>
        <begin position="84"/>
        <end position="323"/>
    </location>
</feature>
<accession>A0A183J6R7</accession>
<dbReference type="GO" id="GO:0046872">
    <property type="term" value="F:metal ion binding"/>
    <property type="evidence" value="ECO:0007669"/>
    <property type="project" value="UniProtKB-KW"/>
</dbReference>
<keyword evidence="5" id="KW-0479">Metal-binding</keyword>
<dbReference type="PANTHER" id="PTHR15822">
    <property type="entry name" value="TRAF AND TNF RECEPTOR-ASSOCIATED PROTEIN"/>
    <property type="match status" value="1"/>
</dbReference>
<dbReference type="InterPro" id="IPR051547">
    <property type="entry name" value="TDP2-like"/>
</dbReference>
<dbReference type="EMBL" id="UZAM01015920">
    <property type="protein sequence ID" value="VDP41108.1"/>
    <property type="molecule type" value="Genomic_DNA"/>
</dbReference>
<evidence type="ECO:0000256" key="6">
    <source>
        <dbReference type="ARBA" id="ARBA00022763"/>
    </source>
</evidence>
<evidence type="ECO:0000259" key="11">
    <source>
        <dbReference type="Pfam" id="PF03372"/>
    </source>
</evidence>
<comment type="cofactor">
    <cofactor evidence="2">
        <name>Mg(2+)</name>
        <dbReference type="ChEBI" id="CHEBI:18420"/>
    </cofactor>
</comment>
<proteinExistence type="predicted"/>
<keyword evidence="7" id="KW-0378">Hydrolase</keyword>
<evidence type="ECO:0000256" key="3">
    <source>
        <dbReference type="ARBA" id="ARBA00004322"/>
    </source>
</evidence>
<protein>
    <submittedName>
        <fullName evidence="14">Endo/exonuclease/phosphatase domain-containing protein</fullName>
    </submittedName>
</protein>
<comment type="subcellular location">
    <subcellularLocation>
        <location evidence="3">Nucleus</location>
        <location evidence="3">PML body</location>
    </subcellularLocation>
</comment>
<gene>
    <name evidence="12" type="ORF">SBAD_LOCUS11565</name>
</gene>
<evidence type="ECO:0000256" key="10">
    <source>
        <dbReference type="ARBA" id="ARBA00023242"/>
    </source>
</evidence>
<dbReference type="Pfam" id="PF14555">
    <property type="entry name" value="UBA_4"/>
    <property type="match status" value="1"/>
</dbReference>
<dbReference type="PANTHER" id="PTHR15822:SF4">
    <property type="entry name" value="TYROSYL-DNA PHOSPHODIESTERASE 2"/>
    <property type="match status" value="1"/>
</dbReference>
<organism evidence="14">
    <name type="scientific">Soboliphyme baturini</name>
    <dbReference type="NCBI Taxonomy" id="241478"/>
    <lineage>
        <taxon>Eukaryota</taxon>
        <taxon>Metazoa</taxon>
        <taxon>Ecdysozoa</taxon>
        <taxon>Nematoda</taxon>
        <taxon>Enoplea</taxon>
        <taxon>Dorylaimia</taxon>
        <taxon>Dioctophymatida</taxon>
        <taxon>Dioctophymatoidea</taxon>
        <taxon>Soboliphymatidae</taxon>
        <taxon>Soboliphyme</taxon>
    </lineage>
</organism>
<dbReference type="InterPro" id="IPR036691">
    <property type="entry name" value="Endo/exonu/phosph_ase_sf"/>
</dbReference>
<dbReference type="GO" id="GO:0016605">
    <property type="term" value="C:PML body"/>
    <property type="evidence" value="ECO:0007669"/>
    <property type="project" value="UniProtKB-SubCell"/>
</dbReference>
<evidence type="ECO:0000256" key="2">
    <source>
        <dbReference type="ARBA" id="ARBA00001946"/>
    </source>
</evidence>
<dbReference type="SUPFAM" id="SSF56219">
    <property type="entry name" value="DNase I-like"/>
    <property type="match status" value="1"/>
</dbReference>
<dbReference type="InterPro" id="IPR005135">
    <property type="entry name" value="Endo/exonuclease/phosphatase"/>
</dbReference>
<keyword evidence="9" id="KW-0234">DNA repair</keyword>
<evidence type="ECO:0000256" key="1">
    <source>
        <dbReference type="ARBA" id="ARBA00001936"/>
    </source>
</evidence>
<comment type="cofactor">
    <cofactor evidence="1">
        <name>Mn(2+)</name>
        <dbReference type="ChEBI" id="CHEBI:29035"/>
    </cofactor>
</comment>
<dbReference type="CDD" id="cd09080">
    <property type="entry name" value="TDP2"/>
    <property type="match status" value="1"/>
</dbReference>
<dbReference type="AlphaFoldDB" id="A0A183J6R7"/>
<evidence type="ECO:0000313" key="13">
    <source>
        <dbReference type="Proteomes" id="UP000270296"/>
    </source>
</evidence>